<organism evidence="2">
    <name type="scientific">Hyacinthus orientalis</name>
    <name type="common">Common hyacinth</name>
    <dbReference type="NCBI Taxonomy" id="82025"/>
    <lineage>
        <taxon>Eukaryota</taxon>
        <taxon>Viridiplantae</taxon>
        <taxon>Streptophyta</taxon>
        <taxon>Embryophyta</taxon>
        <taxon>Tracheophyta</taxon>
        <taxon>Spermatophyta</taxon>
        <taxon>Magnoliopsida</taxon>
        <taxon>Liliopsida</taxon>
        <taxon>Asparagales</taxon>
        <taxon>Hyacinthaceae</taxon>
        <taxon>Hyacinthoideae</taxon>
        <taxon>Hyacintheae</taxon>
        <taxon>Hyacinthus</taxon>
    </lineage>
</organism>
<dbReference type="AlphaFoldDB" id="Q5YJM0"/>
<protein>
    <submittedName>
        <fullName evidence="2">Glycine-rich protein</fullName>
    </submittedName>
</protein>
<sequence>TLGMAGGGGGYPGHGGGGYPGHGGGGGGHGGGGYPGHGGGGGGHGGGCYHGCCGHGYNGCRCCATADEVPEAEYIGGAPPLVSTSGAGVRRARMNEW</sequence>
<evidence type="ECO:0000313" key="2">
    <source>
        <dbReference type="EMBL" id="AAS21014.1"/>
    </source>
</evidence>
<accession>Q5YJM0</accession>
<name>Q5YJM0_HYAOR</name>
<reference evidence="2" key="1">
    <citation type="submission" date="2003-09" db="EMBL/GenBank/DDBJ databases">
        <title>Hyacinthus orientalis glycine-rich protein mRNA, expressing during regeneration of floral buds in vitro.</title>
        <authorList>
            <person name="Fan J.H."/>
            <person name="Ma Y."/>
            <person name="Zhang X.S."/>
        </authorList>
    </citation>
    <scope>NUCLEOTIDE SEQUENCE</scope>
    <source>
        <tissue evidence="2">Regenerated floral bud</tissue>
    </source>
</reference>
<proteinExistence type="evidence at transcript level"/>
<dbReference type="EMBL" id="AY389763">
    <property type="protein sequence ID" value="AAS21014.1"/>
    <property type="molecule type" value="mRNA"/>
</dbReference>
<feature type="non-terminal residue" evidence="2">
    <location>
        <position position="1"/>
    </location>
</feature>
<evidence type="ECO:0000256" key="1">
    <source>
        <dbReference type="SAM" id="MobiDB-lite"/>
    </source>
</evidence>
<feature type="region of interest" description="Disordered" evidence="1">
    <location>
        <begin position="15"/>
        <end position="36"/>
    </location>
</feature>